<protein>
    <submittedName>
        <fullName evidence="1">Uncharacterized protein</fullName>
    </submittedName>
</protein>
<reference evidence="1 2" key="1">
    <citation type="submission" date="2014-11" db="EMBL/GenBank/DDBJ databases">
        <authorList>
            <person name="Zhu J."/>
            <person name="Qi W."/>
            <person name="Song R."/>
        </authorList>
    </citation>
    <scope>NUCLEOTIDE SEQUENCE [LARGE SCALE GENOMIC DNA]</scope>
</reference>
<sequence length="68" mass="7339">MSSTGKASGGQSGPSWQSFRLAINASSGHFSASPHRIIKRQRAVGVVVESTGNWRWIRCSRNAPRSPS</sequence>
<dbReference type="InParanoid" id="A0A0G4GHY2"/>
<proteinExistence type="predicted"/>
<gene>
    <name evidence="1" type="ORF">Vbra_634</name>
</gene>
<dbReference type="EMBL" id="CDMY01000671">
    <property type="protein sequence ID" value="CEM29333.1"/>
    <property type="molecule type" value="Genomic_DNA"/>
</dbReference>
<evidence type="ECO:0000313" key="1">
    <source>
        <dbReference type="EMBL" id="CEM29333.1"/>
    </source>
</evidence>
<name>A0A0G4GHY2_VITBC</name>
<organism evidence="1 2">
    <name type="scientific">Vitrella brassicaformis (strain CCMP3155)</name>
    <dbReference type="NCBI Taxonomy" id="1169540"/>
    <lineage>
        <taxon>Eukaryota</taxon>
        <taxon>Sar</taxon>
        <taxon>Alveolata</taxon>
        <taxon>Colpodellida</taxon>
        <taxon>Vitrellaceae</taxon>
        <taxon>Vitrella</taxon>
    </lineage>
</organism>
<dbReference type="VEuPathDB" id="CryptoDB:Vbra_634"/>
<keyword evidence="2" id="KW-1185">Reference proteome</keyword>
<evidence type="ECO:0000313" key="2">
    <source>
        <dbReference type="Proteomes" id="UP000041254"/>
    </source>
</evidence>
<dbReference type="Proteomes" id="UP000041254">
    <property type="component" value="Unassembled WGS sequence"/>
</dbReference>
<dbReference type="AlphaFoldDB" id="A0A0G4GHY2"/>
<accession>A0A0G4GHY2</accession>